<gene>
    <name evidence="3" type="ORF">HD593_008701</name>
</gene>
<evidence type="ECO:0000256" key="2">
    <source>
        <dbReference type="ARBA" id="ARBA00023002"/>
    </source>
</evidence>
<reference evidence="3 4" key="1">
    <citation type="submission" date="2020-08" db="EMBL/GenBank/DDBJ databases">
        <title>Sequencing the genomes of 1000 actinobacteria strains.</title>
        <authorList>
            <person name="Klenk H.-P."/>
        </authorList>
    </citation>
    <scope>NUCLEOTIDE SEQUENCE [LARGE SCALE GENOMIC DNA]</scope>
    <source>
        <strain evidence="3 4">DSM 43768</strain>
    </source>
</reference>
<dbReference type="Proteomes" id="UP000565579">
    <property type="component" value="Unassembled WGS sequence"/>
</dbReference>
<dbReference type="Gene3D" id="3.40.50.720">
    <property type="entry name" value="NAD(P)-binding Rossmann-like Domain"/>
    <property type="match status" value="1"/>
</dbReference>
<name>A0A7X0U3L5_9ACTN</name>
<protein>
    <submittedName>
        <fullName evidence="3">NAD(P)-dependent dehydrogenase (Short-subunit alcohol dehydrogenase family)</fullName>
    </submittedName>
</protein>
<dbReference type="InterPro" id="IPR036291">
    <property type="entry name" value="NAD(P)-bd_dom_sf"/>
</dbReference>
<dbReference type="EMBL" id="JACHMI010000001">
    <property type="protein sequence ID" value="MBB6553906.1"/>
    <property type="molecule type" value="Genomic_DNA"/>
</dbReference>
<dbReference type="InterPro" id="IPR002347">
    <property type="entry name" value="SDR_fam"/>
</dbReference>
<comment type="similarity">
    <text evidence="1">Belongs to the short-chain dehydrogenases/reductases (SDR) family.</text>
</comment>
<keyword evidence="2" id="KW-0560">Oxidoreductase</keyword>
<dbReference type="GO" id="GO:0016491">
    <property type="term" value="F:oxidoreductase activity"/>
    <property type="evidence" value="ECO:0007669"/>
    <property type="project" value="UniProtKB-KW"/>
</dbReference>
<dbReference type="PANTHER" id="PTHR24320:SF152">
    <property type="entry name" value="SHORT-CHAIN DEHYDROGENASE_REDUCTASE FAMILY PROTEIN"/>
    <property type="match status" value="1"/>
</dbReference>
<keyword evidence="4" id="KW-1185">Reference proteome</keyword>
<dbReference type="AlphaFoldDB" id="A0A7X0U3L5"/>
<accession>A0A7X0U3L5</accession>
<dbReference type="RefSeq" id="WP_185108376.1">
    <property type="nucleotide sequence ID" value="NZ_BAAAXY010000013.1"/>
</dbReference>
<proteinExistence type="inferred from homology"/>
<sequence>MTTIVMTGATSGLGELAAARMTAAGARLLIGARSLGPHTQDGLPVLDLARLDSVRRFASAVRDHLGSTPIDVLVLNAGVSFHDIDQRTPDGYETTFAVNHLAHYLLLRRLLPQLARGGRVVITSSSVHDPEHGGTLPPPRHATATLLANPELDPDRDTDPRAAGGHAYTASKLCGLMTARTLATRPEALAKQLTVLAYDPGPTPGTGLSRNFSLPIRLIWSLLGTRLGAVVPRMNSRRAAGHTLADLCLGTITPPAGQRYASLVRGRLTWPEPSKTACDPAAGEALWQDSAALIGLPA</sequence>
<dbReference type="SUPFAM" id="SSF51735">
    <property type="entry name" value="NAD(P)-binding Rossmann-fold domains"/>
    <property type="match status" value="1"/>
</dbReference>
<evidence type="ECO:0000256" key="1">
    <source>
        <dbReference type="ARBA" id="ARBA00006484"/>
    </source>
</evidence>
<dbReference type="PANTHER" id="PTHR24320">
    <property type="entry name" value="RETINOL DEHYDROGENASE"/>
    <property type="match status" value="1"/>
</dbReference>
<comment type="caution">
    <text evidence="3">The sequence shown here is derived from an EMBL/GenBank/DDBJ whole genome shotgun (WGS) entry which is preliminary data.</text>
</comment>
<evidence type="ECO:0000313" key="4">
    <source>
        <dbReference type="Proteomes" id="UP000565579"/>
    </source>
</evidence>
<organism evidence="3 4">
    <name type="scientific">Nonomuraea rubra</name>
    <dbReference type="NCBI Taxonomy" id="46180"/>
    <lineage>
        <taxon>Bacteria</taxon>
        <taxon>Bacillati</taxon>
        <taxon>Actinomycetota</taxon>
        <taxon>Actinomycetes</taxon>
        <taxon>Streptosporangiales</taxon>
        <taxon>Streptosporangiaceae</taxon>
        <taxon>Nonomuraea</taxon>
    </lineage>
</organism>
<dbReference type="Pfam" id="PF00106">
    <property type="entry name" value="adh_short"/>
    <property type="match status" value="1"/>
</dbReference>
<evidence type="ECO:0000313" key="3">
    <source>
        <dbReference type="EMBL" id="MBB6553906.1"/>
    </source>
</evidence>
<dbReference type="PRINTS" id="PR00081">
    <property type="entry name" value="GDHRDH"/>
</dbReference>